<dbReference type="SUPFAM" id="SSF56219">
    <property type="entry name" value="DNase I-like"/>
    <property type="match status" value="1"/>
</dbReference>
<dbReference type="Pfam" id="PF03372">
    <property type="entry name" value="Exo_endo_phos"/>
    <property type="match status" value="1"/>
</dbReference>
<evidence type="ECO:0000256" key="8">
    <source>
        <dbReference type="ARBA" id="ARBA00022801"/>
    </source>
</evidence>
<evidence type="ECO:0000256" key="7">
    <source>
        <dbReference type="ARBA" id="ARBA00022723"/>
    </source>
</evidence>
<keyword evidence="6 14" id="KW-0812">Transmembrane</keyword>
<evidence type="ECO:0000313" key="16">
    <source>
        <dbReference type="EMBL" id="QQM99883.1"/>
    </source>
</evidence>
<keyword evidence="7" id="KW-0479">Metal-binding</keyword>
<evidence type="ECO:0000256" key="1">
    <source>
        <dbReference type="ARBA" id="ARBA00004141"/>
    </source>
</evidence>
<comment type="similarity">
    <text evidence="4">Belongs to the neutral sphingomyelinase family.</text>
</comment>
<reference evidence="16" key="1">
    <citation type="submission" date="2020-10" db="EMBL/GenBank/DDBJ databases">
        <authorList>
            <person name="Zhang M.-J."/>
        </authorList>
    </citation>
    <scope>NUCLEOTIDE SEQUENCE</scope>
</reference>
<dbReference type="GO" id="GO:0016020">
    <property type="term" value="C:membrane"/>
    <property type="evidence" value="ECO:0007669"/>
    <property type="project" value="UniProtKB-SubCell"/>
</dbReference>
<dbReference type="EMBL" id="MW139927">
    <property type="protein sequence ID" value="QQM99883.1"/>
    <property type="molecule type" value="mRNA"/>
</dbReference>
<evidence type="ECO:0000256" key="2">
    <source>
        <dbReference type="ARBA" id="ARBA00004760"/>
    </source>
</evidence>
<dbReference type="PANTHER" id="PTHR16320">
    <property type="entry name" value="SPHINGOMYELINASE FAMILY MEMBER"/>
    <property type="match status" value="1"/>
</dbReference>
<keyword evidence="9" id="KW-0460">Magnesium</keyword>
<keyword evidence="10" id="KW-0746">Sphingolipid metabolism</keyword>
<comment type="pathway">
    <text evidence="3">Sphingolipid metabolism.</text>
</comment>
<feature type="transmembrane region" description="Helical" evidence="14">
    <location>
        <begin position="358"/>
        <end position="377"/>
    </location>
</feature>
<name>A0A7T7P1G7_NEPCI</name>
<dbReference type="InterPro" id="IPR038772">
    <property type="entry name" value="Sph/SMPD2-like"/>
</dbReference>
<dbReference type="GO" id="GO:0006665">
    <property type="term" value="P:sphingolipid metabolic process"/>
    <property type="evidence" value="ECO:0007669"/>
    <property type="project" value="UniProtKB-KW"/>
</dbReference>
<evidence type="ECO:0000256" key="3">
    <source>
        <dbReference type="ARBA" id="ARBA00004991"/>
    </source>
</evidence>
<accession>A0A7T7P1G7</accession>
<evidence type="ECO:0000256" key="6">
    <source>
        <dbReference type="ARBA" id="ARBA00022692"/>
    </source>
</evidence>
<proteinExistence type="evidence at transcript level"/>
<dbReference type="InterPro" id="IPR036691">
    <property type="entry name" value="Endo/exonu/phosph_ase_sf"/>
</dbReference>
<evidence type="ECO:0000256" key="10">
    <source>
        <dbReference type="ARBA" id="ARBA00022919"/>
    </source>
</evidence>
<keyword evidence="13 14" id="KW-0472">Membrane</keyword>
<sequence length="416" mass="46785">MELNRASTVTEFTLTVLTLNCWGIVGISKDRVERIRAIAEVLATGRYDFVCLQELWSEDDYNDITQQVEKVLPYTHYFYSGVTGSGLSILSKYPFESFMFHQWSVNGYMHKIFHGDWFGGKGIGLCRISVRGLSINLYTTHLHAQYSEEDEYLAHRVVQAFDTAQFVDLTSGAAHFSILAGDLNTQPGELCHQLIQHTAHLHDSYEKHAEDSSLGTYDCKRNSYADQKLVSQNPNGQRIDHILYRPGLGTKVDLVKYMFPLPERVPGKSFSYSDHEAIAATFKITPPTNHSLADHAISNRTEMITCLREGTAIVTDAVRDLYYTRMRYWSITSAIVFGLLMMCLFTDVPSNYTRTFQLALVVLTAVSIFCFVMATVWNNIEQNALRSSVMSMQFLADRASSADGQGDATFVSGALS</sequence>
<evidence type="ECO:0000256" key="13">
    <source>
        <dbReference type="ARBA" id="ARBA00023136"/>
    </source>
</evidence>
<feature type="domain" description="Endonuclease/exonuclease/phosphatase" evidence="15">
    <location>
        <begin position="17"/>
        <end position="275"/>
    </location>
</feature>
<evidence type="ECO:0000256" key="5">
    <source>
        <dbReference type="ARBA" id="ARBA00012369"/>
    </source>
</evidence>
<evidence type="ECO:0000256" key="12">
    <source>
        <dbReference type="ARBA" id="ARBA00023098"/>
    </source>
</evidence>
<evidence type="ECO:0000259" key="15">
    <source>
        <dbReference type="Pfam" id="PF03372"/>
    </source>
</evidence>
<evidence type="ECO:0000256" key="4">
    <source>
        <dbReference type="ARBA" id="ARBA00006335"/>
    </source>
</evidence>
<keyword evidence="8" id="KW-0378">Hydrolase</keyword>
<keyword evidence="11 14" id="KW-1133">Transmembrane helix</keyword>
<comment type="subcellular location">
    <subcellularLocation>
        <location evidence="1">Membrane</location>
        <topology evidence="1">Multi-pass membrane protein</topology>
    </subcellularLocation>
</comment>
<keyword evidence="12" id="KW-0443">Lipid metabolism</keyword>
<gene>
    <name evidence="16" type="primary">nSMase</name>
</gene>
<evidence type="ECO:0000256" key="9">
    <source>
        <dbReference type="ARBA" id="ARBA00022842"/>
    </source>
</evidence>
<dbReference type="Gene3D" id="3.60.10.10">
    <property type="entry name" value="Endonuclease/exonuclease/phosphatase"/>
    <property type="match status" value="1"/>
</dbReference>
<evidence type="ECO:0000256" key="11">
    <source>
        <dbReference type="ARBA" id="ARBA00022989"/>
    </source>
</evidence>
<dbReference type="AlphaFoldDB" id="A0A7T7P1G7"/>
<dbReference type="EC" id="3.1.4.12" evidence="5"/>
<protein>
    <recommendedName>
        <fullName evidence="5">sphingomyelin phosphodiesterase</fullName>
        <ecNumber evidence="5">3.1.4.12</ecNumber>
    </recommendedName>
</protein>
<dbReference type="PANTHER" id="PTHR16320:SF24">
    <property type="entry name" value="PHOSPHODIESTERASE, PUTATIVE-RELATED"/>
    <property type="match status" value="1"/>
</dbReference>
<organism evidence="16">
    <name type="scientific">Nephotettix cincticeps</name>
    <name type="common">Green rice leafhopper</name>
    <name type="synonym">Selenocephalus cincticeps</name>
    <dbReference type="NCBI Taxonomy" id="94400"/>
    <lineage>
        <taxon>Eukaryota</taxon>
        <taxon>Metazoa</taxon>
        <taxon>Ecdysozoa</taxon>
        <taxon>Arthropoda</taxon>
        <taxon>Hexapoda</taxon>
        <taxon>Insecta</taxon>
        <taxon>Pterygota</taxon>
        <taxon>Neoptera</taxon>
        <taxon>Paraneoptera</taxon>
        <taxon>Hemiptera</taxon>
        <taxon>Auchenorrhyncha</taxon>
        <taxon>Membracoidea</taxon>
        <taxon>Cicadellidae</taxon>
        <taxon>Deltocephalinae</taxon>
        <taxon>Chiasmini</taxon>
        <taxon>Nephotettix</taxon>
    </lineage>
</organism>
<comment type="pathway">
    <text evidence="2">Lipid metabolism; sphingolipid metabolism.</text>
</comment>
<feature type="transmembrane region" description="Helical" evidence="14">
    <location>
        <begin position="328"/>
        <end position="346"/>
    </location>
</feature>
<dbReference type="GO" id="GO:0004767">
    <property type="term" value="F:sphingomyelin phosphodiesterase activity"/>
    <property type="evidence" value="ECO:0007669"/>
    <property type="project" value="UniProtKB-EC"/>
</dbReference>
<dbReference type="GO" id="GO:0046872">
    <property type="term" value="F:metal ion binding"/>
    <property type="evidence" value="ECO:0007669"/>
    <property type="project" value="UniProtKB-KW"/>
</dbReference>
<evidence type="ECO:0000256" key="14">
    <source>
        <dbReference type="SAM" id="Phobius"/>
    </source>
</evidence>
<dbReference type="InterPro" id="IPR005135">
    <property type="entry name" value="Endo/exonuclease/phosphatase"/>
</dbReference>